<proteinExistence type="predicted"/>
<accession>A0A420DU62</accession>
<dbReference type="Proteomes" id="UP000284407">
    <property type="component" value="Unassembled WGS sequence"/>
</dbReference>
<dbReference type="OrthoDB" id="7859107at2"/>
<protein>
    <submittedName>
        <fullName evidence="1">Uncharacterized protein</fullName>
    </submittedName>
</protein>
<dbReference type="EMBL" id="RAQK01000001">
    <property type="protein sequence ID" value="RKE97826.1"/>
    <property type="molecule type" value="Genomic_DNA"/>
</dbReference>
<evidence type="ECO:0000313" key="2">
    <source>
        <dbReference type="Proteomes" id="UP000284407"/>
    </source>
</evidence>
<sequence>MVILALPIVIGVVAYLAWRNRAVRGCRWRANVAGDKGKLRMYRCAACGAEAFTARKGPPEQCMRHLGNGGL</sequence>
<comment type="caution">
    <text evidence="1">The sequence shown here is derived from an EMBL/GenBank/DDBJ whole genome shotgun (WGS) entry which is preliminary data.</text>
</comment>
<gene>
    <name evidence="1" type="ORF">C8N30_2455</name>
</gene>
<dbReference type="AlphaFoldDB" id="A0A420DU62"/>
<organism evidence="1 2">
    <name type="scientific">Sulfitobacter guttiformis</name>
    <dbReference type="NCBI Taxonomy" id="74349"/>
    <lineage>
        <taxon>Bacteria</taxon>
        <taxon>Pseudomonadati</taxon>
        <taxon>Pseudomonadota</taxon>
        <taxon>Alphaproteobacteria</taxon>
        <taxon>Rhodobacterales</taxon>
        <taxon>Roseobacteraceae</taxon>
        <taxon>Sulfitobacter</taxon>
    </lineage>
</organism>
<reference evidence="1 2" key="1">
    <citation type="submission" date="2018-09" db="EMBL/GenBank/DDBJ databases">
        <title>Genomic Encyclopedia of Archaeal and Bacterial Type Strains, Phase II (KMG-II): from individual species to whole genera.</title>
        <authorList>
            <person name="Goeker M."/>
        </authorList>
    </citation>
    <scope>NUCLEOTIDE SEQUENCE [LARGE SCALE GENOMIC DNA]</scope>
    <source>
        <strain evidence="1 2">DSM 11458</strain>
    </source>
</reference>
<dbReference type="STRING" id="1443111.Z949_539"/>
<keyword evidence="2" id="KW-1185">Reference proteome</keyword>
<name>A0A420DU62_9RHOB</name>
<evidence type="ECO:0000313" key="1">
    <source>
        <dbReference type="EMBL" id="RKE97826.1"/>
    </source>
</evidence>